<evidence type="ECO:0000256" key="19">
    <source>
        <dbReference type="PIRSR" id="PIRSR000732-2"/>
    </source>
</evidence>
<dbReference type="NCBIfam" id="TIGR01417">
    <property type="entry name" value="PTS_I_fam"/>
    <property type="match status" value="1"/>
</dbReference>
<dbReference type="GO" id="GO:0008965">
    <property type="term" value="F:phosphoenolpyruvate-protein phosphotransferase activity"/>
    <property type="evidence" value="ECO:0007669"/>
    <property type="project" value="UniProtKB-EC"/>
</dbReference>
<keyword evidence="10 17" id="KW-0762">Sugar transport</keyword>
<evidence type="ECO:0000256" key="13">
    <source>
        <dbReference type="ARBA" id="ARBA00022723"/>
    </source>
</evidence>
<keyword evidence="14 17" id="KW-0418">Kinase</keyword>
<keyword evidence="11 17" id="KW-0808">Transferase</keyword>
<protein>
    <recommendedName>
        <fullName evidence="7 17">Phosphoenolpyruvate-protein phosphotransferase</fullName>
        <ecNumber evidence="6 17">2.7.3.9</ecNumber>
    </recommendedName>
    <alternativeName>
        <fullName evidence="16 17">Phosphotransferase system, enzyme I</fullName>
    </alternativeName>
</protein>
<sequence>MFKRCNLDTPISSNLSLFIHSISDSEKNCQILLLVNSVVEFETRFRMIPSKRTVFPGITAFPGKLYGKVLKTGKRRNTILTGTYVHESEKETEVEKFSIALEESLHSLRILITSLETSGPDQKEIQEILETQAMICSDPSLAASVRKRILELGENAILAVQNVTHEISEKFKAMENEFFRERVDHFQDVSNRLIEFIAGKKEEDSFLSGLKEDLILVAKELTPSQMILMDKTRIRGIATDLGGKTGHMAILARNYGIPTIVGLKDFSSHVKDNEFIFLDAESGNVIRYPTLEEVKYYGFSSSYPTEENETKKIRAVTKDGIRVRIKCNLETELDCEQAIKSGAEGIGLFRSESLFLKYQDSNVSGEEQFLAYKAIAEGMQDKPVIIRTFDIGADKFSTGELEENPFLGNRGIRYSLSNPEWYSEQLTAILRASAFGNVSILLPMITGPVEITRTRKLLEECKRKLNSKKERYNKKIKIGAMIETPAAVAALDLIAREADFFSVGTNDLLQYIMAVDRNNIHVSSLYNPYHISFLRALIRIVEVSRDYDKPLSLCGELASDTDFTIFLVGIGIRELSVSIPFLNPIRKIIRTISLHQAGILVKKILELSEQENYESIEAFLFSKHLS</sequence>
<keyword evidence="9 17" id="KW-0963">Cytoplasm</keyword>
<evidence type="ECO:0000256" key="18">
    <source>
        <dbReference type="PIRSR" id="PIRSR000732-1"/>
    </source>
</evidence>
<dbReference type="EMBL" id="AKXB02000008">
    <property type="protein sequence ID" value="EMO91380.1"/>
    <property type="molecule type" value="Genomic_DNA"/>
</dbReference>
<comment type="catalytic activity">
    <reaction evidence="1 17">
        <text>L-histidyl-[protein] + phosphoenolpyruvate = N(pros)-phospho-L-histidyl-[protein] + pyruvate</text>
        <dbReference type="Rhea" id="RHEA:23880"/>
        <dbReference type="Rhea" id="RHEA-COMP:9745"/>
        <dbReference type="Rhea" id="RHEA-COMP:9746"/>
        <dbReference type="ChEBI" id="CHEBI:15361"/>
        <dbReference type="ChEBI" id="CHEBI:29979"/>
        <dbReference type="ChEBI" id="CHEBI:58702"/>
        <dbReference type="ChEBI" id="CHEBI:64837"/>
        <dbReference type="EC" id="2.7.3.9"/>
    </reaction>
</comment>
<keyword evidence="12 17" id="KW-0598">Phosphotransferase system</keyword>
<evidence type="ECO:0000256" key="2">
    <source>
        <dbReference type="ARBA" id="ARBA00001946"/>
    </source>
</evidence>
<dbReference type="Pfam" id="PF05524">
    <property type="entry name" value="PEP-utilisers_N"/>
    <property type="match status" value="1"/>
</dbReference>
<evidence type="ECO:0000256" key="1">
    <source>
        <dbReference type="ARBA" id="ARBA00000683"/>
    </source>
</evidence>
<evidence type="ECO:0000313" key="24">
    <source>
        <dbReference type="EMBL" id="EMO91380.1"/>
    </source>
</evidence>
<dbReference type="InterPro" id="IPR036637">
    <property type="entry name" value="Phosphohistidine_dom_sf"/>
</dbReference>
<evidence type="ECO:0000259" key="21">
    <source>
        <dbReference type="Pfam" id="PF00391"/>
    </source>
</evidence>
<comment type="caution">
    <text evidence="24">The sequence shown here is derived from an EMBL/GenBank/DDBJ whole genome shotgun (WGS) entry which is preliminary data.</text>
</comment>
<comment type="similarity">
    <text evidence="5 17">Belongs to the PEP-utilizing enzyme family.</text>
</comment>
<evidence type="ECO:0000256" key="5">
    <source>
        <dbReference type="ARBA" id="ARBA00007837"/>
    </source>
</evidence>
<evidence type="ECO:0000256" key="3">
    <source>
        <dbReference type="ARBA" id="ARBA00002728"/>
    </source>
</evidence>
<comment type="cofactor">
    <cofactor evidence="2 17 20">
        <name>Mg(2+)</name>
        <dbReference type="ChEBI" id="CHEBI:18420"/>
    </cofactor>
</comment>
<name>M6YC89_9LEPT</name>
<dbReference type="AlphaFoldDB" id="M6YC89"/>
<evidence type="ECO:0000259" key="22">
    <source>
        <dbReference type="Pfam" id="PF02896"/>
    </source>
</evidence>
<comment type="function">
    <text evidence="3 17">General (non sugar-specific) component of the phosphoenolpyruvate-dependent sugar phosphotransferase system (sugar PTS). This major carbohydrate active-transport system catalyzes the phosphorylation of incoming sugar substrates concomitantly with their translocation across the cell membrane. Enzyme I transfers the phosphoryl group from phosphoenolpyruvate (PEP) to the phosphoryl carrier protein (HPr).</text>
</comment>
<feature type="binding site" evidence="19">
    <location>
        <position position="350"/>
    </location>
    <ligand>
        <name>phosphoenolpyruvate</name>
        <dbReference type="ChEBI" id="CHEBI:58702"/>
    </ligand>
</feature>
<accession>M6YC89</accession>
<dbReference type="InterPro" id="IPR015813">
    <property type="entry name" value="Pyrv/PenolPyrv_kinase-like_dom"/>
</dbReference>
<dbReference type="PANTHER" id="PTHR46244:SF3">
    <property type="entry name" value="PHOSPHOENOLPYRUVATE-PROTEIN PHOSPHOTRANSFERASE"/>
    <property type="match status" value="1"/>
</dbReference>
<evidence type="ECO:0000313" key="25">
    <source>
        <dbReference type="Proteomes" id="UP000012138"/>
    </source>
</evidence>
<feature type="binding site" evidence="19">
    <location>
        <position position="517"/>
    </location>
    <ligand>
        <name>phosphoenolpyruvate</name>
        <dbReference type="ChEBI" id="CHEBI:58702"/>
    </ligand>
</feature>
<dbReference type="Pfam" id="PF00391">
    <property type="entry name" value="PEP-utilizers"/>
    <property type="match status" value="1"/>
</dbReference>
<feature type="active site" description="Tele-phosphohistidine intermediate" evidence="18">
    <location>
        <position position="247"/>
    </location>
</feature>
<evidence type="ECO:0000256" key="15">
    <source>
        <dbReference type="ARBA" id="ARBA00022842"/>
    </source>
</evidence>
<evidence type="ECO:0000256" key="7">
    <source>
        <dbReference type="ARBA" id="ARBA00016544"/>
    </source>
</evidence>
<dbReference type="PROSITE" id="PS00742">
    <property type="entry name" value="PEP_ENZYMES_2"/>
    <property type="match status" value="1"/>
</dbReference>
<dbReference type="SUPFAM" id="SSF52009">
    <property type="entry name" value="Phosphohistidine domain"/>
    <property type="match status" value="1"/>
</dbReference>
<gene>
    <name evidence="24" type="primary">ptsP</name>
    <name evidence="24" type="ORF">LEP1GSC024_3131</name>
</gene>
<dbReference type="InterPro" id="IPR024692">
    <property type="entry name" value="PTS_EI"/>
</dbReference>
<organism evidence="24 25">
    <name type="scientific">Leptospira noguchii str. 2001034031</name>
    <dbReference type="NCBI Taxonomy" id="1193053"/>
    <lineage>
        <taxon>Bacteria</taxon>
        <taxon>Pseudomonadati</taxon>
        <taxon>Spirochaetota</taxon>
        <taxon>Spirochaetia</taxon>
        <taxon>Leptospirales</taxon>
        <taxon>Leptospiraceae</taxon>
        <taxon>Leptospira</taxon>
    </lineage>
</organism>
<feature type="domain" description="Phosphotransferase system enzyme I N-terminal" evidence="23">
    <location>
        <begin position="57"/>
        <end position="182"/>
    </location>
</feature>
<dbReference type="GO" id="GO:0016301">
    <property type="term" value="F:kinase activity"/>
    <property type="evidence" value="ECO:0007669"/>
    <property type="project" value="UniProtKB-KW"/>
</dbReference>
<dbReference type="Pfam" id="PF02896">
    <property type="entry name" value="PEP-utilizers_C"/>
    <property type="match status" value="1"/>
</dbReference>
<dbReference type="InterPro" id="IPR000121">
    <property type="entry name" value="PEP_util_C"/>
</dbReference>
<dbReference type="EC" id="2.7.3.9" evidence="6 17"/>
<dbReference type="GO" id="GO:0009401">
    <property type="term" value="P:phosphoenolpyruvate-dependent sugar phosphotransferase system"/>
    <property type="evidence" value="ECO:0007669"/>
    <property type="project" value="UniProtKB-KW"/>
</dbReference>
<keyword evidence="24" id="KW-0670">Pyruvate</keyword>
<reference evidence="24 25" key="1">
    <citation type="submission" date="2013-01" db="EMBL/GenBank/DDBJ databases">
        <authorList>
            <person name="Harkins D.M."/>
            <person name="Durkin A.S."/>
            <person name="Brinkac L.M."/>
            <person name="Haft D.H."/>
            <person name="Selengut J.D."/>
            <person name="Sanka R."/>
            <person name="DePew J."/>
            <person name="Purushe J."/>
            <person name="Whelen A.C."/>
            <person name="Vinetz J.M."/>
            <person name="Sutton G.G."/>
            <person name="Nierman W.C."/>
            <person name="Fouts D.E."/>
        </authorList>
    </citation>
    <scope>NUCLEOTIDE SEQUENCE [LARGE SCALE GENOMIC DNA]</scope>
    <source>
        <strain evidence="24 25">2001034031</strain>
    </source>
</reference>
<keyword evidence="15 17" id="KW-0460">Magnesium</keyword>
<dbReference type="InterPro" id="IPR023151">
    <property type="entry name" value="PEP_util_CS"/>
</dbReference>
<dbReference type="InterPro" id="IPR006318">
    <property type="entry name" value="PTS_EI-like"/>
</dbReference>
<evidence type="ECO:0000256" key="6">
    <source>
        <dbReference type="ARBA" id="ARBA00012232"/>
    </source>
</evidence>
<evidence type="ECO:0000256" key="17">
    <source>
        <dbReference type="PIRNR" id="PIRNR000732"/>
    </source>
</evidence>
<dbReference type="Gene3D" id="3.20.20.60">
    <property type="entry name" value="Phosphoenolpyruvate-binding domains"/>
    <property type="match status" value="1"/>
</dbReference>
<dbReference type="InterPro" id="IPR036618">
    <property type="entry name" value="PtsI_HPr-bd_sf"/>
</dbReference>
<feature type="binding site" evidence="20">
    <location>
        <position position="483"/>
    </location>
    <ligand>
        <name>Mg(2+)</name>
        <dbReference type="ChEBI" id="CHEBI:18420"/>
    </ligand>
</feature>
<evidence type="ECO:0000256" key="20">
    <source>
        <dbReference type="PIRSR" id="PIRSR000732-3"/>
    </source>
</evidence>
<dbReference type="SUPFAM" id="SSF51621">
    <property type="entry name" value="Phosphoenolpyruvate/pyruvate domain"/>
    <property type="match status" value="1"/>
</dbReference>
<feature type="binding site" evidence="20">
    <location>
        <position position="507"/>
    </location>
    <ligand>
        <name>Mg(2+)</name>
        <dbReference type="ChEBI" id="CHEBI:18420"/>
    </ligand>
</feature>
<feature type="binding site" evidence="19">
    <location>
        <position position="387"/>
    </location>
    <ligand>
        <name>phosphoenolpyruvate</name>
        <dbReference type="ChEBI" id="CHEBI:58702"/>
    </ligand>
</feature>
<evidence type="ECO:0000259" key="23">
    <source>
        <dbReference type="Pfam" id="PF05524"/>
    </source>
</evidence>
<evidence type="ECO:0000256" key="9">
    <source>
        <dbReference type="ARBA" id="ARBA00022490"/>
    </source>
</evidence>
<evidence type="ECO:0000256" key="12">
    <source>
        <dbReference type="ARBA" id="ARBA00022683"/>
    </source>
</evidence>
<dbReference type="SUPFAM" id="SSF47831">
    <property type="entry name" value="Enzyme I of the PEP:sugar phosphotransferase system HPr-binding (sub)domain"/>
    <property type="match status" value="1"/>
</dbReference>
<dbReference type="PRINTS" id="PR01736">
    <property type="entry name" value="PHPHTRNFRASE"/>
</dbReference>
<feature type="active site" description="Proton donor" evidence="18">
    <location>
        <position position="554"/>
    </location>
</feature>
<evidence type="ECO:0000256" key="4">
    <source>
        <dbReference type="ARBA" id="ARBA00004496"/>
    </source>
</evidence>
<evidence type="ECO:0000256" key="14">
    <source>
        <dbReference type="ARBA" id="ARBA00022777"/>
    </source>
</evidence>
<keyword evidence="13 17" id="KW-0479">Metal-binding</keyword>
<evidence type="ECO:0000256" key="8">
    <source>
        <dbReference type="ARBA" id="ARBA00022448"/>
    </source>
</evidence>
<dbReference type="GO" id="GO:0046872">
    <property type="term" value="F:metal ion binding"/>
    <property type="evidence" value="ECO:0007669"/>
    <property type="project" value="UniProtKB-KW"/>
</dbReference>
<dbReference type="Gene3D" id="3.50.30.10">
    <property type="entry name" value="Phosphohistidine domain"/>
    <property type="match status" value="1"/>
</dbReference>
<dbReference type="InterPro" id="IPR050499">
    <property type="entry name" value="PEP-utilizing_PTS_enzyme"/>
</dbReference>
<feature type="domain" description="PEP-utilising enzyme mobile" evidence="21">
    <location>
        <begin position="211"/>
        <end position="283"/>
    </location>
</feature>
<keyword evidence="8 17" id="KW-0813">Transport</keyword>
<evidence type="ECO:0000256" key="11">
    <source>
        <dbReference type="ARBA" id="ARBA00022679"/>
    </source>
</evidence>
<evidence type="ECO:0000256" key="16">
    <source>
        <dbReference type="ARBA" id="ARBA00033235"/>
    </source>
</evidence>
<dbReference type="Proteomes" id="UP000012138">
    <property type="component" value="Unassembled WGS sequence"/>
</dbReference>
<evidence type="ECO:0000256" key="10">
    <source>
        <dbReference type="ARBA" id="ARBA00022597"/>
    </source>
</evidence>
<proteinExistence type="inferred from homology"/>
<feature type="domain" description="PEP-utilising enzyme C-terminal" evidence="22">
    <location>
        <begin position="306"/>
        <end position="592"/>
    </location>
</feature>
<dbReference type="InterPro" id="IPR008279">
    <property type="entry name" value="PEP-util_enz_mobile_dom"/>
</dbReference>
<feature type="binding site" evidence="19">
    <location>
        <begin position="506"/>
        <end position="507"/>
    </location>
    <ligand>
        <name>phosphoenolpyruvate</name>
        <dbReference type="ChEBI" id="CHEBI:58702"/>
    </ligand>
</feature>
<comment type="subcellular location">
    <subcellularLocation>
        <location evidence="4 17">Cytoplasm</location>
    </subcellularLocation>
</comment>
<dbReference type="GO" id="GO:0005737">
    <property type="term" value="C:cytoplasm"/>
    <property type="evidence" value="ECO:0007669"/>
    <property type="project" value="UniProtKB-SubCell"/>
</dbReference>
<dbReference type="PIRSF" id="PIRSF000732">
    <property type="entry name" value="PTS_enzyme_I"/>
    <property type="match status" value="1"/>
</dbReference>
<dbReference type="Gene3D" id="1.10.274.10">
    <property type="entry name" value="PtsI, HPr-binding domain"/>
    <property type="match status" value="1"/>
</dbReference>
<dbReference type="InterPro" id="IPR008731">
    <property type="entry name" value="PTS_EIN"/>
</dbReference>
<dbReference type="PANTHER" id="PTHR46244">
    <property type="entry name" value="PHOSPHOENOLPYRUVATE-PROTEIN PHOSPHOTRANSFERASE"/>
    <property type="match status" value="1"/>
</dbReference>
<dbReference type="InterPro" id="IPR040442">
    <property type="entry name" value="Pyrv_kinase-like_dom_sf"/>
</dbReference>